<proteinExistence type="predicted"/>
<dbReference type="SUPFAM" id="SSF52151">
    <property type="entry name" value="FabD/lysophospholipase-like"/>
    <property type="match status" value="1"/>
</dbReference>
<keyword evidence="7" id="KW-1185">Reference proteome</keyword>
<evidence type="ECO:0000256" key="3">
    <source>
        <dbReference type="ARBA" id="ARBA00023098"/>
    </source>
</evidence>
<comment type="caution">
    <text evidence="4">Lacks conserved residue(s) required for the propagation of feature annotation.</text>
</comment>
<dbReference type="PANTHER" id="PTHR14226">
    <property type="entry name" value="NEUROPATHY TARGET ESTERASE/SWISS CHEESE D.MELANOGASTER"/>
    <property type="match status" value="1"/>
</dbReference>
<dbReference type="InterPro" id="IPR050301">
    <property type="entry name" value="NTE"/>
</dbReference>
<evidence type="ECO:0000313" key="7">
    <source>
        <dbReference type="Proteomes" id="UP001202328"/>
    </source>
</evidence>
<evidence type="ECO:0000256" key="1">
    <source>
        <dbReference type="ARBA" id="ARBA00022801"/>
    </source>
</evidence>
<dbReference type="InterPro" id="IPR016035">
    <property type="entry name" value="Acyl_Trfase/lysoPLipase"/>
</dbReference>
<evidence type="ECO:0000313" key="6">
    <source>
        <dbReference type="EMBL" id="KAI3926170.1"/>
    </source>
</evidence>
<dbReference type="GO" id="GO:0016298">
    <property type="term" value="F:lipase activity"/>
    <property type="evidence" value="ECO:0007669"/>
    <property type="project" value="UniProtKB-ARBA"/>
</dbReference>
<dbReference type="EMBL" id="JAJJMB010008071">
    <property type="protein sequence ID" value="KAI3926170.1"/>
    <property type="molecule type" value="Genomic_DNA"/>
</dbReference>
<protein>
    <recommendedName>
        <fullName evidence="5">PNPLA domain-containing protein</fullName>
    </recommendedName>
</protein>
<dbReference type="GO" id="GO:0052689">
    <property type="term" value="F:carboxylic ester hydrolase activity"/>
    <property type="evidence" value="ECO:0007669"/>
    <property type="project" value="UniProtKB-ARBA"/>
</dbReference>
<dbReference type="PANTHER" id="PTHR14226:SF10">
    <property type="entry name" value="TRIACYLGLYCEROL LIPASE 4-RELATED"/>
    <property type="match status" value="1"/>
</dbReference>
<dbReference type="Proteomes" id="UP001202328">
    <property type="component" value="Unassembled WGS sequence"/>
</dbReference>
<evidence type="ECO:0000256" key="4">
    <source>
        <dbReference type="PROSITE-ProRule" id="PRU01161"/>
    </source>
</evidence>
<accession>A0AAD4XMP6</accession>
<evidence type="ECO:0000259" key="5">
    <source>
        <dbReference type="PROSITE" id="PS51635"/>
    </source>
</evidence>
<dbReference type="GO" id="GO:0016042">
    <property type="term" value="P:lipid catabolic process"/>
    <property type="evidence" value="ECO:0007669"/>
    <property type="project" value="UniProtKB-KW"/>
</dbReference>
<keyword evidence="2" id="KW-0442">Lipid degradation</keyword>
<dbReference type="InterPro" id="IPR002641">
    <property type="entry name" value="PNPLA_dom"/>
</dbReference>
<keyword evidence="1" id="KW-0378">Hydrolase</keyword>
<comment type="caution">
    <text evidence="6">The sequence shown here is derived from an EMBL/GenBank/DDBJ whole genome shotgun (WGS) entry which is preliminary data.</text>
</comment>
<gene>
    <name evidence="6" type="ORF">MKW98_028306</name>
</gene>
<organism evidence="6 7">
    <name type="scientific">Papaver atlanticum</name>
    <dbReference type="NCBI Taxonomy" id="357466"/>
    <lineage>
        <taxon>Eukaryota</taxon>
        <taxon>Viridiplantae</taxon>
        <taxon>Streptophyta</taxon>
        <taxon>Embryophyta</taxon>
        <taxon>Tracheophyta</taxon>
        <taxon>Spermatophyta</taxon>
        <taxon>Magnoliopsida</taxon>
        <taxon>Ranunculales</taxon>
        <taxon>Papaveraceae</taxon>
        <taxon>Papaveroideae</taxon>
        <taxon>Papaver</taxon>
    </lineage>
</organism>
<sequence length="429" mass="47979">MSCVGCGGSGAGGDKCYFTSEISNGPQEYPQTTTQVLACIPTNVILLLLRLKRVITQVAVHAIWKLQVLLRNSTSNLTFQEAYDMVGRVLGVTVCSPMKHEPPRCLNYLASPHVVIWSAVTALWAFPGLFEAQELMAKDRSGEIVPYHPPFHLGPDEASSLPVRRWRDGSLESDLLMIQLKELLKEIVRVYGGNFAAKLAHLAEMEVKHRCHQLLELGFPLGDLAKLFVQDWEGDVTVVMPATLAQKLSAIKSNCGIELALDECVALLNHMRRLKRSSKRATASHGHWLASTVRFNASKRIPSWNCVARENSTGSLKEDVISEVVSQMHRAGGRSTGRNFRVHLNNHDGSDRVTVPPNIIIQMISRDSYYHSSSRVTTPDRNPEIVDWDQRGGKPLKYTVLHQRVMMCILRVMEKRKESFNGRLVFSSC</sequence>
<reference evidence="6" key="1">
    <citation type="submission" date="2022-04" db="EMBL/GenBank/DDBJ databases">
        <title>A functionally conserved STORR gene fusion in Papaver species that diverged 16.8 million years ago.</title>
        <authorList>
            <person name="Catania T."/>
        </authorList>
    </citation>
    <scope>NUCLEOTIDE SEQUENCE</scope>
    <source>
        <strain evidence="6">S-188037</strain>
    </source>
</reference>
<dbReference type="AlphaFoldDB" id="A0AAD4XMP6"/>
<dbReference type="PROSITE" id="PS51635">
    <property type="entry name" value="PNPLA"/>
    <property type="match status" value="1"/>
</dbReference>
<evidence type="ECO:0000256" key="2">
    <source>
        <dbReference type="ARBA" id="ARBA00022963"/>
    </source>
</evidence>
<feature type="domain" description="PNPLA" evidence="5">
    <location>
        <begin position="1"/>
        <end position="181"/>
    </location>
</feature>
<keyword evidence="3" id="KW-0443">Lipid metabolism</keyword>
<name>A0AAD4XMP6_9MAGN</name>